<dbReference type="InterPro" id="IPR023210">
    <property type="entry name" value="NADP_OxRdtase_dom"/>
</dbReference>
<comment type="caution">
    <text evidence="2">The sequence shown here is derived from an EMBL/GenBank/DDBJ whole genome shotgun (WGS) entry which is preliminary data.</text>
</comment>
<dbReference type="EMBL" id="VDGT01000021">
    <property type="protein sequence ID" value="TNM26670.1"/>
    <property type="molecule type" value="Genomic_DNA"/>
</dbReference>
<reference evidence="2 3" key="1">
    <citation type="submission" date="2019-06" db="EMBL/GenBank/DDBJ databases">
        <title>Draft genome of Streptomyces sedi sp. JCM16909.</title>
        <authorList>
            <person name="Klykleung N."/>
            <person name="Tanasupawat S."/>
            <person name="Kudo T."/>
            <person name="Yuki M."/>
            <person name="Ohkuma M."/>
        </authorList>
    </citation>
    <scope>NUCLEOTIDE SEQUENCE [LARGE SCALE GENOMIC DNA]</scope>
    <source>
        <strain evidence="2 3">JCM 16909</strain>
    </source>
</reference>
<evidence type="ECO:0000313" key="2">
    <source>
        <dbReference type="EMBL" id="TNM26670.1"/>
    </source>
</evidence>
<dbReference type="InterPro" id="IPR053135">
    <property type="entry name" value="AKR2_Oxidoreductase"/>
</dbReference>
<gene>
    <name evidence="2" type="ORF">FH715_23240</name>
</gene>
<evidence type="ECO:0000259" key="1">
    <source>
        <dbReference type="Pfam" id="PF00248"/>
    </source>
</evidence>
<dbReference type="Proteomes" id="UP000311713">
    <property type="component" value="Unassembled WGS sequence"/>
</dbReference>
<sequence>MTTRKLGRSGIEVSALGFGCWAIGGEWRNERGEPLGWGAVDDQESVRAVRAALDLGITFFDTADVYGAGHSEKILGRAVAGRRDEVVLASKWGNVFDPATRRSGATPDLRPERVREALTATLRRLGTDRLDLYQLHINQAPHDVGAELRDACEELVTEGLIRAYGWSTDDPERARLFAEGPHCASVQVNCNVLQDAPAMLALCAELDLAAISRGPLAMGVLTGKYGEGAVLAPDDIRANPPEWLTLFRDGRAAPEWQERFDAVRSVLTSEGRTPAQGALAWLWARSPHTVPIPGIRTVEQARQNAGALDFGPLTDAQLREVDTLLAR</sequence>
<evidence type="ECO:0000313" key="3">
    <source>
        <dbReference type="Proteomes" id="UP000311713"/>
    </source>
</evidence>
<dbReference type="Pfam" id="PF00248">
    <property type="entry name" value="Aldo_ket_red"/>
    <property type="match status" value="1"/>
</dbReference>
<keyword evidence="3" id="KW-1185">Reference proteome</keyword>
<dbReference type="PANTHER" id="PTHR43312:SF1">
    <property type="entry name" value="NADP-DEPENDENT OXIDOREDUCTASE DOMAIN-CONTAINING PROTEIN"/>
    <property type="match status" value="1"/>
</dbReference>
<dbReference type="OrthoDB" id="9768793at2"/>
<accession>A0A5C4USJ1</accession>
<dbReference type="AlphaFoldDB" id="A0A5C4USJ1"/>
<protein>
    <submittedName>
        <fullName evidence="2">Aldo/keto reductase</fullName>
    </submittedName>
</protein>
<name>A0A5C4USJ1_9ACTN</name>
<dbReference type="InterPro" id="IPR036812">
    <property type="entry name" value="NAD(P)_OxRdtase_dom_sf"/>
</dbReference>
<proteinExistence type="predicted"/>
<feature type="domain" description="NADP-dependent oxidoreductase" evidence="1">
    <location>
        <begin position="16"/>
        <end position="324"/>
    </location>
</feature>
<dbReference type="Gene3D" id="3.20.20.100">
    <property type="entry name" value="NADP-dependent oxidoreductase domain"/>
    <property type="match status" value="1"/>
</dbReference>
<organism evidence="2 3">
    <name type="scientific">Streptomyces sedi</name>
    <dbReference type="NCBI Taxonomy" id="555059"/>
    <lineage>
        <taxon>Bacteria</taxon>
        <taxon>Bacillati</taxon>
        <taxon>Actinomycetota</taxon>
        <taxon>Actinomycetes</taxon>
        <taxon>Kitasatosporales</taxon>
        <taxon>Streptomycetaceae</taxon>
        <taxon>Streptomyces</taxon>
    </lineage>
</organism>
<dbReference type="PANTHER" id="PTHR43312">
    <property type="entry name" value="D-THREO-ALDOSE 1-DEHYDROGENASE"/>
    <property type="match status" value="1"/>
</dbReference>
<dbReference type="SUPFAM" id="SSF51430">
    <property type="entry name" value="NAD(P)-linked oxidoreductase"/>
    <property type="match status" value="1"/>
</dbReference>
<dbReference type="RefSeq" id="WP_139648502.1">
    <property type="nucleotide sequence ID" value="NZ_BAAAZS010000154.1"/>
</dbReference>